<dbReference type="InterPro" id="IPR047057">
    <property type="entry name" value="MerR_fam"/>
</dbReference>
<keyword evidence="1" id="KW-0001">2Fe-2S</keyword>
<evidence type="ECO:0000313" key="8">
    <source>
        <dbReference type="Proteomes" id="UP000244755"/>
    </source>
</evidence>
<gene>
    <name evidence="7" type="primary">soxR</name>
    <name evidence="7" type="ORF">DA075_32395</name>
</gene>
<dbReference type="PANTHER" id="PTHR30204">
    <property type="entry name" value="REDOX-CYCLING DRUG-SENSING TRANSCRIPTIONAL ACTIVATOR SOXR"/>
    <property type="match status" value="1"/>
</dbReference>
<evidence type="ECO:0000256" key="3">
    <source>
        <dbReference type="ARBA" id="ARBA00023014"/>
    </source>
</evidence>
<reference evidence="7 8" key="1">
    <citation type="submission" date="2018-04" db="EMBL/GenBank/DDBJ databases">
        <title>Methylobacterium sp. PR1016A genome.</title>
        <authorList>
            <person name="Park W."/>
        </authorList>
    </citation>
    <scope>NUCLEOTIDE SEQUENCE [LARGE SCALE GENOMIC DNA]</scope>
    <source>
        <strain evidence="7 8">PR1016A</strain>
    </source>
</reference>
<dbReference type="InterPro" id="IPR009061">
    <property type="entry name" value="DNA-bd_dom_put_sf"/>
</dbReference>
<dbReference type="NCBIfam" id="TIGR01950">
    <property type="entry name" value="SoxR"/>
    <property type="match status" value="1"/>
</dbReference>
<dbReference type="SUPFAM" id="SSF46955">
    <property type="entry name" value="Putative DNA-binding domain"/>
    <property type="match status" value="1"/>
</dbReference>
<feature type="domain" description="HTH merR-type" evidence="6">
    <location>
        <begin position="10"/>
        <end position="78"/>
    </location>
</feature>
<dbReference type="Pfam" id="PF13411">
    <property type="entry name" value="MerR_1"/>
    <property type="match status" value="1"/>
</dbReference>
<evidence type="ECO:0000256" key="2">
    <source>
        <dbReference type="ARBA" id="ARBA00023004"/>
    </source>
</evidence>
<evidence type="ECO:0000259" key="6">
    <source>
        <dbReference type="PROSITE" id="PS50937"/>
    </source>
</evidence>
<sequence length="154" mass="16582">MVGRPAQPEFLTVGEVARRSGVAVSTLHFYEAKGLIAAARSGGNQRRFSRDVLRRVAIIRVAQGFGVSLAEIAELLEPIPPGKRPSAAEIRAMVGGWRVMLQARIDGLILLRDRLDGCIGCGCLSQTECPLRNPMDELGSRGSGPVLLQRPGRP</sequence>
<accession>A0A2R4WVL0</accession>
<dbReference type="PROSITE" id="PS50937">
    <property type="entry name" value="HTH_MERR_2"/>
    <property type="match status" value="1"/>
</dbReference>
<keyword evidence="4" id="KW-0238">DNA-binding</keyword>
<dbReference type="GO" id="GO:0003700">
    <property type="term" value="F:DNA-binding transcription factor activity"/>
    <property type="evidence" value="ECO:0007669"/>
    <property type="project" value="InterPro"/>
</dbReference>
<evidence type="ECO:0000256" key="4">
    <source>
        <dbReference type="ARBA" id="ARBA00023125"/>
    </source>
</evidence>
<name>A0A2R4WVL0_9HYPH</name>
<keyword evidence="8" id="KW-1185">Reference proteome</keyword>
<dbReference type="InterPro" id="IPR010211">
    <property type="entry name" value="Redox-sen_tscrpt-act_SoxR"/>
</dbReference>
<dbReference type="Gene3D" id="1.10.1660.10">
    <property type="match status" value="1"/>
</dbReference>
<evidence type="ECO:0000256" key="5">
    <source>
        <dbReference type="SAM" id="MobiDB-lite"/>
    </source>
</evidence>
<proteinExistence type="predicted"/>
<dbReference type="AlphaFoldDB" id="A0A2R4WVL0"/>
<dbReference type="OrthoDB" id="9802944at2"/>
<evidence type="ECO:0000256" key="1">
    <source>
        <dbReference type="ARBA" id="ARBA00022714"/>
    </source>
</evidence>
<protein>
    <submittedName>
        <fullName evidence="7">Redox-sensitive transcriptional activator SoxR</fullName>
    </submittedName>
</protein>
<dbReference type="SMART" id="SM00422">
    <property type="entry name" value="HTH_MERR"/>
    <property type="match status" value="1"/>
</dbReference>
<dbReference type="PRINTS" id="PR00040">
    <property type="entry name" value="HTHMERR"/>
</dbReference>
<dbReference type="GO" id="GO:0006979">
    <property type="term" value="P:response to oxidative stress"/>
    <property type="evidence" value="ECO:0007669"/>
    <property type="project" value="InterPro"/>
</dbReference>
<dbReference type="EMBL" id="CP028844">
    <property type="protein sequence ID" value="AWB25565.1"/>
    <property type="molecule type" value="Genomic_DNA"/>
</dbReference>
<dbReference type="KEGG" id="mee:DA075_32395"/>
<keyword evidence="2" id="KW-0408">Iron</keyword>
<dbReference type="InterPro" id="IPR000551">
    <property type="entry name" value="MerR-type_HTH_dom"/>
</dbReference>
<evidence type="ECO:0000313" key="7">
    <source>
        <dbReference type="EMBL" id="AWB25565.1"/>
    </source>
</evidence>
<keyword evidence="1" id="KW-0479">Metal-binding</keyword>
<dbReference type="PANTHER" id="PTHR30204:SF0">
    <property type="entry name" value="REDOX-SENSITIVE TRANSCRIPTIONAL ACTIVATOR SOXR"/>
    <property type="match status" value="1"/>
</dbReference>
<organism evidence="7 8">
    <name type="scientific">Methylobacterium currus</name>
    <dbReference type="NCBI Taxonomy" id="2051553"/>
    <lineage>
        <taxon>Bacteria</taxon>
        <taxon>Pseudomonadati</taxon>
        <taxon>Pseudomonadota</taxon>
        <taxon>Alphaproteobacteria</taxon>
        <taxon>Hyphomicrobiales</taxon>
        <taxon>Methylobacteriaceae</taxon>
        <taxon>Methylobacterium</taxon>
    </lineage>
</organism>
<dbReference type="Proteomes" id="UP000244755">
    <property type="component" value="Chromosome 2"/>
</dbReference>
<feature type="region of interest" description="Disordered" evidence="5">
    <location>
        <begin position="135"/>
        <end position="154"/>
    </location>
</feature>
<dbReference type="PROSITE" id="PS00552">
    <property type="entry name" value="HTH_MERR_1"/>
    <property type="match status" value="1"/>
</dbReference>
<dbReference type="CDD" id="cd01110">
    <property type="entry name" value="HTH_SoxR"/>
    <property type="match status" value="1"/>
</dbReference>
<dbReference type="GO" id="GO:0051537">
    <property type="term" value="F:2 iron, 2 sulfur cluster binding"/>
    <property type="evidence" value="ECO:0007669"/>
    <property type="project" value="UniProtKB-KW"/>
</dbReference>
<keyword evidence="3" id="KW-0411">Iron-sulfur</keyword>
<dbReference type="GO" id="GO:0003677">
    <property type="term" value="F:DNA binding"/>
    <property type="evidence" value="ECO:0007669"/>
    <property type="project" value="UniProtKB-KW"/>
</dbReference>